<evidence type="ECO:0000256" key="3">
    <source>
        <dbReference type="ARBA" id="ARBA00022840"/>
    </source>
</evidence>
<dbReference type="InterPro" id="IPR017871">
    <property type="entry name" value="ABC_transporter-like_CS"/>
</dbReference>
<dbReference type="RefSeq" id="WP_153713287.1">
    <property type="nucleotide sequence ID" value="NZ_CP045871.1"/>
</dbReference>
<accession>A0A5Q2Q9E7</accession>
<feature type="domain" description="ABC transporter" evidence="5">
    <location>
        <begin position="9"/>
        <end position="234"/>
    </location>
</feature>
<evidence type="ECO:0000256" key="1">
    <source>
        <dbReference type="ARBA" id="ARBA00022448"/>
    </source>
</evidence>
<dbReference type="InterPro" id="IPR027417">
    <property type="entry name" value="P-loop_NTPase"/>
</dbReference>
<evidence type="ECO:0000313" key="6">
    <source>
        <dbReference type="EMBL" id="QGG79783.1"/>
    </source>
</evidence>
<dbReference type="EMBL" id="CP045871">
    <property type="protein sequence ID" value="QGG79783.1"/>
    <property type="molecule type" value="Genomic_DNA"/>
</dbReference>
<evidence type="ECO:0000256" key="2">
    <source>
        <dbReference type="ARBA" id="ARBA00022741"/>
    </source>
</evidence>
<evidence type="ECO:0000256" key="4">
    <source>
        <dbReference type="ARBA" id="ARBA00038388"/>
    </source>
</evidence>
<evidence type="ECO:0000313" key="7">
    <source>
        <dbReference type="Proteomes" id="UP000388235"/>
    </source>
</evidence>
<dbReference type="SMART" id="SM00382">
    <property type="entry name" value="AAA"/>
    <property type="match status" value="1"/>
</dbReference>
<dbReference type="KEGG" id="llp:GH975_04030"/>
<evidence type="ECO:0000259" key="5">
    <source>
        <dbReference type="PROSITE" id="PS50893"/>
    </source>
</evidence>
<keyword evidence="2" id="KW-0547">Nucleotide-binding</keyword>
<dbReference type="InterPro" id="IPR003593">
    <property type="entry name" value="AAA+_ATPase"/>
</dbReference>
<proteinExistence type="inferred from homology"/>
<sequence length="234" mass="24956">MNAPTVPVLQVHQLTKSVQLEDEVLHILESVELTINPSESVAIVGPSGSGKSTLLSLLAGLDQPSSGSIELMGKPFHDLSEDGRAAARAGTVGFVFQNFQLLPALTALENVMLPLELQGARDAEAKARHFMDEVGLGHRLNHQPGRLSGGEQQRVAIARAFATQPALLFADEPTGNLDSANSQKVEDLLFKLNAEFGTTLVLVTHDRELAKRCQRTLVLDNGTLVEAAHASTGA</sequence>
<protein>
    <submittedName>
        <fullName evidence="6">ATP-binding cassette domain-containing protein</fullName>
    </submittedName>
</protein>
<keyword evidence="3 6" id="KW-0067">ATP-binding</keyword>
<organism evidence="6 7">
    <name type="scientific">Litorivicinus lipolyticus</name>
    <dbReference type="NCBI Taxonomy" id="418701"/>
    <lineage>
        <taxon>Bacteria</taxon>
        <taxon>Pseudomonadati</taxon>
        <taxon>Pseudomonadota</taxon>
        <taxon>Gammaproteobacteria</taxon>
        <taxon>Oceanospirillales</taxon>
        <taxon>Litorivicinaceae</taxon>
        <taxon>Litorivicinus</taxon>
    </lineage>
</organism>
<keyword evidence="1" id="KW-0813">Transport</keyword>
<gene>
    <name evidence="6" type="ORF">GH975_04030</name>
</gene>
<dbReference type="GO" id="GO:0016887">
    <property type="term" value="F:ATP hydrolysis activity"/>
    <property type="evidence" value="ECO:0007669"/>
    <property type="project" value="InterPro"/>
</dbReference>
<dbReference type="GO" id="GO:1902495">
    <property type="term" value="C:transmembrane transporter complex"/>
    <property type="evidence" value="ECO:0007669"/>
    <property type="project" value="UniProtKB-ARBA"/>
</dbReference>
<comment type="similarity">
    <text evidence="4">Belongs to the ABC transporter superfamily. Macrolide exporter (TC 3.A.1.122) family.</text>
</comment>
<dbReference type="CDD" id="cd03255">
    <property type="entry name" value="ABC_MJ0796_LolCDE_FtsE"/>
    <property type="match status" value="1"/>
</dbReference>
<dbReference type="PANTHER" id="PTHR24220:SF689">
    <property type="entry name" value="LIPOPROTEIN-RELEASING SYSTEM ATP-BINDING PROTEIN LOLD"/>
    <property type="match status" value="1"/>
</dbReference>
<dbReference type="SUPFAM" id="SSF52540">
    <property type="entry name" value="P-loop containing nucleoside triphosphate hydrolases"/>
    <property type="match status" value="1"/>
</dbReference>
<dbReference type="PROSITE" id="PS50893">
    <property type="entry name" value="ABC_TRANSPORTER_2"/>
    <property type="match status" value="1"/>
</dbReference>
<dbReference type="InterPro" id="IPR017911">
    <property type="entry name" value="MacB-like_ATP-bd"/>
</dbReference>
<dbReference type="InterPro" id="IPR003439">
    <property type="entry name" value="ABC_transporter-like_ATP-bd"/>
</dbReference>
<dbReference type="PANTHER" id="PTHR24220">
    <property type="entry name" value="IMPORT ATP-BINDING PROTEIN"/>
    <property type="match status" value="1"/>
</dbReference>
<reference evidence="6 7" key="1">
    <citation type="submission" date="2019-11" db="EMBL/GenBank/DDBJ databases">
        <authorList>
            <person name="Khan S.A."/>
            <person name="Jeon C.O."/>
            <person name="Chun B.H."/>
        </authorList>
    </citation>
    <scope>NUCLEOTIDE SEQUENCE [LARGE SCALE GENOMIC DNA]</scope>
    <source>
        <strain evidence="6 7">IMCC 1097</strain>
    </source>
</reference>
<dbReference type="InterPro" id="IPR015854">
    <property type="entry name" value="ABC_transpr_LolD-like"/>
</dbReference>
<dbReference type="PROSITE" id="PS00211">
    <property type="entry name" value="ABC_TRANSPORTER_1"/>
    <property type="match status" value="1"/>
</dbReference>
<name>A0A5Q2Q9E7_9GAMM</name>
<dbReference type="Pfam" id="PF00005">
    <property type="entry name" value="ABC_tran"/>
    <property type="match status" value="1"/>
</dbReference>
<keyword evidence="7" id="KW-1185">Reference proteome</keyword>
<dbReference type="Proteomes" id="UP000388235">
    <property type="component" value="Chromosome"/>
</dbReference>
<dbReference type="GO" id="GO:0022857">
    <property type="term" value="F:transmembrane transporter activity"/>
    <property type="evidence" value="ECO:0007669"/>
    <property type="project" value="TreeGrafter"/>
</dbReference>
<dbReference type="AlphaFoldDB" id="A0A5Q2Q9E7"/>
<dbReference type="GO" id="GO:0005524">
    <property type="term" value="F:ATP binding"/>
    <property type="evidence" value="ECO:0007669"/>
    <property type="project" value="UniProtKB-KW"/>
</dbReference>
<dbReference type="GO" id="GO:0005886">
    <property type="term" value="C:plasma membrane"/>
    <property type="evidence" value="ECO:0007669"/>
    <property type="project" value="TreeGrafter"/>
</dbReference>
<dbReference type="Gene3D" id="3.40.50.300">
    <property type="entry name" value="P-loop containing nucleotide triphosphate hydrolases"/>
    <property type="match status" value="1"/>
</dbReference>
<dbReference type="FunFam" id="3.40.50.300:FF:000032">
    <property type="entry name" value="Export ABC transporter ATP-binding protein"/>
    <property type="match status" value="1"/>
</dbReference>
<dbReference type="OrthoDB" id="9801477at2"/>